<evidence type="ECO:0008006" key="4">
    <source>
        <dbReference type="Google" id="ProtNLM"/>
    </source>
</evidence>
<name>A0ABN9WRA8_9DINO</name>
<organism evidence="2 3">
    <name type="scientific">Prorocentrum cordatum</name>
    <dbReference type="NCBI Taxonomy" id="2364126"/>
    <lineage>
        <taxon>Eukaryota</taxon>
        <taxon>Sar</taxon>
        <taxon>Alveolata</taxon>
        <taxon>Dinophyceae</taxon>
        <taxon>Prorocentrales</taxon>
        <taxon>Prorocentraceae</taxon>
        <taxon>Prorocentrum</taxon>
    </lineage>
</organism>
<feature type="non-terminal residue" evidence="2">
    <location>
        <position position="1"/>
    </location>
</feature>
<sequence>AIKTHWETSQKTARRPGDLTGVRAPAVETASYVTMWLGREGTQQWSSLAPAAPPATRLGAAAAASAASPAAPRAQAAAPALRVADAQAGATASAEARATPAVPAAPRAPAAAPAQAAPDAHAGQETAARAPAPPASAAAGSVETGRESSAWPELTTQPQQSQPPPSRGDNMGPQAWPGFDRLDTWVASLRRWGRRSPLAPSAQGGRVVDELPLELQDKLMHVQEDIDSEDGLEVLIRYLRQCRGDRDDDKQEEAFRRALEEVAIKPGESLTQFIQRRDLEVREARKYGLDLPDKMQVEQLKSGAHLSEQNLINMLRTSQGRDDLDSIKKAMTRMDAKRTANKAPAGGAGGGRSRVFASVENTAANVQELVGDDEEDMEEWIVEFLEDSVLEHDDAEAARVAVGHQDLDEDQLCAVIGAILDEKREEGGKPRRWAESKELKTAMARDRDFFDSKRAGKVSGGKVGSGKQRLSIEKLKARTKCANCGQEGPRPKADSRPRGSMCVRGGDGASSGMTWLVGAARVEEICRAVAQIEGGARQLDDDRGPASMADTAAGQALVGSERLGKLKAAYARRGWKIPTRYGKVAGQARGVGGGVRVIGEALVPITVIPSQSVIIFSRIVEGPIPPLLPAKWLESAGAAVDLRKGIVDLSGAELPLHRGPPGHRLVRLLGARPPHLFEVAADAAVDWPGLKVDRQSVAIELETKLEAARGPSHHDVATESKSGSPAQLIKEARALQRRRQQAQQETKAKGEWGAIGMDESSEATDPELDQGELSTGKITFPPTLQAWRRMTLRAIWSSSAKATIMNANLMSGESVSEVALECDHPTWARRRGNNQCAKYEHCLKCKTRLWIERRSPQQVLDCLQRAQVKTEKGAQSSGTETTAKALKALGDNNKALQQMAEAVQGDSRHVWRSAQAASRADRVSFIFSPFPTWWDDAQGNAIELDQITTDRKWIPSLLSDSEKIQMIARAAVFLVTGEGGREFRESLLGYTRMRVTGEDIPLLDSLTPDLSPAQLQSAVRNSSKAVLKFEAWRSEDVAPFSGLLARGAFQLPQDPNDEQELSRGSAWNRMSPEVRDRVEKQGVEHMLFYVRVAFIQMASGRAFLIEHSLGASSRELETGVLETALARALGGASVQFKRRAHLQPRWSTEELRDYRGLVAKVQWVAGSASPLAPECPNVTIKSLLMVNKVARFLRSSAQVYLTMWPLNLSAVTMVTCSDAGGPGSAKNNGAQGGWLVMMGEPQIKDSRRARVPILAWRSQRLKRVVSSTLSAETLSLSGALAEAQWVYLCFRDLVYGDVGGPGWRRDDVPFAVALPESCEIHRAAEGGSVVGAKSLFDTLSKNTGGGKADRRNAIEMAIVRDTMSREGGVVRWVPHCRMPADRLTHIDPQEANLALSDVIAKGTLVLRDESGTLDERSLNASLKSRTRTASRKALDEEISQRLLPQAEEDKEGEEKEDQEDWNLRYPPKVYCLWALWLKGAMLRNDPREGSKEV</sequence>
<evidence type="ECO:0000256" key="1">
    <source>
        <dbReference type="SAM" id="MobiDB-lite"/>
    </source>
</evidence>
<feature type="non-terminal residue" evidence="2">
    <location>
        <position position="1493"/>
    </location>
</feature>
<protein>
    <recommendedName>
        <fullName evidence="4">RNA-directed RNA polymerase</fullName>
    </recommendedName>
</protein>
<feature type="compositionally biased region" description="Low complexity" evidence="1">
    <location>
        <begin position="92"/>
        <end position="139"/>
    </location>
</feature>
<evidence type="ECO:0000313" key="3">
    <source>
        <dbReference type="Proteomes" id="UP001189429"/>
    </source>
</evidence>
<proteinExistence type="predicted"/>
<reference evidence="2" key="1">
    <citation type="submission" date="2023-10" db="EMBL/GenBank/DDBJ databases">
        <authorList>
            <person name="Chen Y."/>
            <person name="Shah S."/>
            <person name="Dougan E. K."/>
            <person name="Thang M."/>
            <person name="Chan C."/>
        </authorList>
    </citation>
    <scope>NUCLEOTIDE SEQUENCE [LARGE SCALE GENOMIC DNA]</scope>
</reference>
<feature type="compositionally biased region" description="Acidic residues" evidence="1">
    <location>
        <begin position="759"/>
        <end position="770"/>
    </location>
</feature>
<feature type="region of interest" description="Disordered" evidence="1">
    <location>
        <begin position="92"/>
        <end position="179"/>
    </location>
</feature>
<keyword evidence="3" id="KW-1185">Reference proteome</keyword>
<feature type="region of interest" description="Disordered" evidence="1">
    <location>
        <begin position="738"/>
        <end position="777"/>
    </location>
</feature>
<gene>
    <name evidence="2" type="ORF">PCOR1329_LOCUS68612</name>
</gene>
<comment type="caution">
    <text evidence="2">The sequence shown here is derived from an EMBL/GenBank/DDBJ whole genome shotgun (WGS) entry which is preliminary data.</text>
</comment>
<feature type="region of interest" description="Disordered" evidence="1">
    <location>
        <begin position="1"/>
        <end position="20"/>
    </location>
</feature>
<evidence type="ECO:0000313" key="2">
    <source>
        <dbReference type="EMBL" id="CAK0887615.1"/>
    </source>
</evidence>
<dbReference type="EMBL" id="CAUYUJ010018960">
    <property type="protein sequence ID" value="CAK0887615.1"/>
    <property type="molecule type" value="Genomic_DNA"/>
</dbReference>
<accession>A0ABN9WRA8</accession>
<dbReference type="Proteomes" id="UP001189429">
    <property type="component" value="Unassembled WGS sequence"/>
</dbReference>